<organism evidence="2 3">
    <name type="scientific">Artemisia annua</name>
    <name type="common">Sweet wormwood</name>
    <dbReference type="NCBI Taxonomy" id="35608"/>
    <lineage>
        <taxon>Eukaryota</taxon>
        <taxon>Viridiplantae</taxon>
        <taxon>Streptophyta</taxon>
        <taxon>Embryophyta</taxon>
        <taxon>Tracheophyta</taxon>
        <taxon>Spermatophyta</taxon>
        <taxon>Magnoliopsida</taxon>
        <taxon>eudicotyledons</taxon>
        <taxon>Gunneridae</taxon>
        <taxon>Pentapetalae</taxon>
        <taxon>asterids</taxon>
        <taxon>campanulids</taxon>
        <taxon>Asterales</taxon>
        <taxon>Asteraceae</taxon>
        <taxon>Asteroideae</taxon>
        <taxon>Anthemideae</taxon>
        <taxon>Artemisiinae</taxon>
        <taxon>Artemisia</taxon>
    </lineage>
</organism>
<protein>
    <submittedName>
        <fullName evidence="2">Uncharacterized protein</fullName>
    </submittedName>
</protein>
<feature type="transmembrane region" description="Helical" evidence="1">
    <location>
        <begin position="69"/>
        <end position="92"/>
    </location>
</feature>
<evidence type="ECO:0000256" key="1">
    <source>
        <dbReference type="SAM" id="Phobius"/>
    </source>
</evidence>
<keyword evidence="1" id="KW-0472">Membrane</keyword>
<keyword evidence="1" id="KW-1133">Transmembrane helix</keyword>
<comment type="caution">
    <text evidence="2">The sequence shown here is derived from an EMBL/GenBank/DDBJ whole genome shotgun (WGS) entry which is preliminary data.</text>
</comment>
<dbReference type="EMBL" id="PKPP01013054">
    <property type="protein sequence ID" value="PWA41477.1"/>
    <property type="molecule type" value="Genomic_DNA"/>
</dbReference>
<keyword evidence="1" id="KW-0812">Transmembrane</keyword>
<evidence type="ECO:0000313" key="3">
    <source>
        <dbReference type="Proteomes" id="UP000245207"/>
    </source>
</evidence>
<reference evidence="2 3" key="1">
    <citation type="journal article" date="2018" name="Mol. Plant">
        <title>The genome of Artemisia annua provides insight into the evolution of Asteraceae family and artemisinin biosynthesis.</title>
        <authorList>
            <person name="Shen Q."/>
            <person name="Zhang L."/>
            <person name="Liao Z."/>
            <person name="Wang S."/>
            <person name="Yan T."/>
            <person name="Shi P."/>
            <person name="Liu M."/>
            <person name="Fu X."/>
            <person name="Pan Q."/>
            <person name="Wang Y."/>
            <person name="Lv Z."/>
            <person name="Lu X."/>
            <person name="Zhang F."/>
            <person name="Jiang W."/>
            <person name="Ma Y."/>
            <person name="Chen M."/>
            <person name="Hao X."/>
            <person name="Li L."/>
            <person name="Tang Y."/>
            <person name="Lv G."/>
            <person name="Zhou Y."/>
            <person name="Sun X."/>
            <person name="Brodelius P.E."/>
            <person name="Rose J.K.C."/>
            <person name="Tang K."/>
        </authorList>
    </citation>
    <scope>NUCLEOTIDE SEQUENCE [LARGE SCALE GENOMIC DNA]</scope>
    <source>
        <strain evidence="3">cv. Huhao1</strain>
        <tissue evidence="2">Leaf</tissue>
    </source>
</reference>
<dbReference type="AlphaFoldDB" id="A0A2U1KXK1"/>
<name>A0A2U1KXK1_ARTAN</name>
<sequence length="104" mass="12199">MNFYEANERFNPQNHKKMYLSLVLLRKPKPPVLELNYVDPTKNVNLTLPLDTTKPFVPFRKRATFEDNLIALIISLTIFVIVILSIACIRVYQNFQANRAEKLY</sequence>
<keyword evidence="3" id="KW-1185">Reference proteome</keyword>
<evidence type="ECO:0000313" key="2">
    <source>
        <dbReference type="EMBL" id="PWA41477.1"/>
    </source>
</evidence>
<dbReference type="Proteomes" id="UP000245207">
    <property type="component" value="Unassembled WGS sequence"/>
</dbReference>
<gene>
    <name evidence="2" type="ORF">CTI12_AA553470</name>
</gene>
<accession>A0A2U1KXK1</accession>
<proteinExistence type="predicted"/>